<keyword evidence="2" id="KW-1185">Reference proteome</keyword>
<organism evidence="1 2">
    <name type="scientific">Linnemannia schmuckeri</name>
    <dbReference type="NCBI Taxonomy" id="64567"/>
    <lineage>
        <taxon>Eukaryota</taxon>
        <taxon>Fungi</taxon>
        <taxon>Fungi incertae sedis</taxon>
        <taxon>Mucoromycota</taxon>
        <taxon>Mortierellomycotina</taxon>
        <taxon>Mortierellomycetes</taxon>
        <taxon>Mortierellales</taxon>
        <taxon>Mortierellaceae</taxon>
        <taxon>Linnemannia</taxon>
    </lineage>
</organism>
<name>A0A9P5UUG2_9FUNG</name>
<comment type="caution">
    <text evidence="1">The sequence shown here is derived from an EMBL/GenBank/DDBJ whole genome shotgun (WGS) entry which is preliminary data.</text>
</comment>
<feature type="non-terminal residue" evidence="1">
    <location>
        <position position="1"/>
    </location>
</feature>
<gene>
    <name evidence="1" type="ORF">BG015_006557</name>
</gene>
<dbReference type="EMBL" id="JAAAUQ010003153">
    <property type="protein sequence ID" value="KAF9118651.1"/>
    <property type="molecule type" value="Genomic_DNA"/>
</dbReference>
<dbReference type="AlphaFoldDB" id="A0A9P5UUG2"/>
<evidence type="ECO:0008006" key="3">
    <source>
        <dbReference type="Google" id="ProtNLM"/>
    </source>
</evidence>
<accession>A0A9P5UUG2</accession>
<evidence type="ECO:0000313" key="1">
    <source>
        <dbReference type="EMBL" id="KAF9118651.1"/>
    </source>
</evidence>
<dbReference type="OrthoDB" id="2423903at2759"/>
<sequence>MRGQEWIVVICDTEADVKVASDAQPDDIIISGDSDMLGYVNIHTLWRPVSKTVILVYFLPDMLKTIGLSRAQLTTLAVVSKNDYQRNIKGLGPASYFGVIKGIRGLSDPRLIVAAYLSDPTVITKNKQEATFNDSIRVFIEMKQQQVMDPFRPNPTQAVYHALQKRFLDLCQKRESLKDVKGSEAKPRPVEEPI</sequence>
<dbReference type="Proteomes" id="UP000748756">
    <property type="component" value="Unassembled WGS sequence"/>
</dbReference>
<evidence type="ECO:0000313" key="2">
    <source>
        <dbReference type="Proteomes" id="UP000748756"/>
    </source>
</evidence>
<protein>
    <recommendedName>
        <fullName evidence="3">XPG-I domain-containing protein</fullName>
    </recommendedName>
</protein>
<proteinExistence type="predicted"/>
<reference evidence="1" key="1">
    <citation type="journal article" date="2020" name="Fungal Divers.">
        <title>Resolving the Mortierellaceae phylogeny through synthesis of multi-gene phylogenetics and phylogenomics.</title>
        <authorList>
            <person name="Vandepol N."/>
            <person name="Liber J."/>
            <person name="Desiro A."/>
            <person name="Na H."/>
            <person name="Kennedy M."/>
            <person name="Barry K."/>
            <person name="Grigoriev I.V."/>
            <person name="Miller A.N."/>
            <person name="O'Donnell K."/>
            <person name="Stajich J.E."/>
            <person name="Bonito G."/>
        </authorList>
    </citation>
    <scope>NUCLEOTIDE SEQUENCE</scope>
    <source>
        <strain evidence="1">NRRL 6426</strain>
    </source>
</reference>